<accession>A0A6P4AFM3</accession>
<dbReference type="InParanoid" id="A0A6P4AFM3"/>
<dbReference type="GeneID" id="107428260"/>
<keyword evidence="2" id="KW-1185">Reference proteome</keyword>
<feature type="region of interest" description="Disordered" evidence="1">
    <location>
        <begin position="1"/>
        <end position="24"/>
    </location>
</feature>
<dbReference type="AlphaFoldDB" id="A0A6P4AFM3"/>
<gene>
    <name evidence="3" type="primary">LOC107428260</name>
</gene>
<name>A0A6P4AFM3_ZIZJJ</name>
<dbReference type="InterPro" id="IPR010683">
    <property type="entry name" value="DUF1262"/>
</dbReference>
<evidence type="ECO:0000256" key="1">
    <source>
        <dbReference type="SAM" id="MobiDB-lite"/>
    </source>
</evidence>
<protein>
    <submittedName>
        <fullName evidence="3">Uncharacterized protein LOC107428260 isoform X2</fullName>
    </submittedName>
</protein>
<sequence>MYVTRPLSMYRENPSALSLPPPEGPNTGILVIQDEGSEPRRFFGLFKSHEIKHLPIPQNKDIKLRYSTGTSNNNTSVEHFYAAFVPVLGQPLSSNRYYAIKSRGSHKGEAYTCSTEDDLEICCFCTFAPTLEPKPLHPRNIYQQFEIHHKGSFNQIGGFVAKSIAPDGFPPKFLGRKGWEIHTQSSSHDLNLREAPGLDTSLRAQLPNFNFPLSNRSSDPVVVGKWYCPFMFIKEGTPGDQMTRSMYYEMTLEQRWENIYACENESAELGKGNSNSVVVDVPVGSKVAAIGGRQGGGVHEERDGVRGLVWYKGDGISVGLSLVIVERMEWEVKRFGWVGGKEKEARVKKVEEVGEWKRFGCFVLVERFVLKRMDRSLVLTCDFRHTHQIRSRWE</sequence>
<dbReference type="RefSeq" id="XP_015894262.3">
    <property type="nucleotide sequence ID" value="XM_016038776.4"/>
</dbReference>
<reference evidence="3" key="1">
    <citation type="submission" date="2025-08" db="UniProtKB">
        <authorList>
            <consortium name="RefSeq"/>
        </authorList>
    </citation>
    <scope>IDENTIFICATION</scope>
    <source>
        <tissue evidence="3">Seedling</tissue>
    </source>
</reference>
<dbReference type="Pfam" id="PF06880">
    <property type="entry name" value="DUF1262"/>
    <property type="match status" value="1"/>
</dbReference>
<dbReference type="PANTHER" id="PTHR31050:SF14">
    <property type="entry name" value="DUF1618 DOMAIN-CONTAINING PROTEIN"/>
    <property type="match status" value="1"/>
</dbReference>
<proteinExistence type="predicted"/>
<evidence type="ECO:0000313" key="2">
    <source>
        <dbReference type="Proteomes" id="UP001652623"/>
    </source>
</evidence>
<dbReference type="Proteomes" id="UP001652623">
    <property type="component" value="Chromosome 12"/>
</dbReference>
<evidence type="ECO:0000313" key="3">
    <source>
        <dbReference type="RefSeq" id="XP_015894262.3"/>
    </source>
</evidence>
<dbReference type="PANTHER" id="PTHR31050">
    <property type="entry name" value="OS08G0413200 PROTEIN"/>
    <property type="match status" value="1"/>
</dbReference>
<organism evidence="2 3">
    <name type="scientific">Ziziphus jujuba</name>
    <name type="common">Chinese jujube</name>
    <name type="synonym">Ziziphus sativa</name>
    <dbReference type="NCBI Taxonomy" id="326968"/>
    <lineage>
        <taxon>Eukaryota</taxon>
        <taxon>Viridiplantae</taxon>
        <taxon>Streptophyta</taxon>
        <taxon>Embryophyta</taxon>
        <taxon>Tracheophyta</taxon>
        <taxon>Spermatophyta</taxon>
        <taxon>Magnoliopsida</taxon>
        <taxon>eudicotyledons</taxon>
        <taxon>Gunneridae</taxon>
        <taxon>Pentapetalae</taxon>
        <taxon>rosids</taxon>
        <taxon>fabids</taxon>
        <taxon>Rosales</taxon>
        <taxon>Rhamnaceae</taxon>
        <taxon>Paliureae</taxon>
        <taxon>Ziziphus</taxon>
    </lineage>
</organism>